<feature type="region of interest" description="Disordered" evidence="1">
    <location>
        <begin position="1"/>
        <end position="23"/>
    </location>
</feature>
<accession>A0ABS8TE13</accession>
<keyword evidence="3" id="KW-1185">Reference proteome</keyword>
<organism evidence="2 3">
    <name type="scientific">Datura stramonium</name>
    <name type="common">Jimsonweed</name>
    <name type="synonym">Common thornapple</name>
    <dbReference type="NCBI Taxonomy" id="4076"/>
    <lineage>
        <taxon>Eukaryota</taxon>
        <taxon>Viridiplantae</taxon>
        <taxon>Streptophyta</taxon>
        <taxon>Embryophyta</taxon>
        <taxon>Tracheophyta</taxon>
        <taxon>Spermatophyta</taxon>
        <taxon>Magnoliopsida</taxon>
        <taxon>eudicotyledons</taxon>
        <taxon>Gunneridae</taxon>
        <taxon>Pentapetalae</taxon>
        <taxon>asterids</taxon>
        <taxon>lamiids</taxon>
        <taxon>Solanales</taxon>
        <taxon>Solanaceae</taxon>
        <taxon>Solanoideae</taxon>
        <taxon>Datureae</taxon>
        <taxon>Datura</taxon>
    </lineage>
</organism>
<name>A0ABS8TE13_DATST</name>
<proteinExistence type="predicted"/>
<protein>
    <submittedName>
        <fullName evidence="2">Uncharacterized protein</fullName>
    </submittedName>
</protein>
<sequence length="107" mass="11562">MASAKACSKKVTSASTLKGPNHPKCHHVLEKLPKGVAITNDLYALIKSKEAAMRFKELSNGVGSEGGYREATFGMVTISPEGVGCYGDNITWGCKNLEERVDKENME</sequence>
<evidence type="ECO:0000256" key="1">
    <source>
        <dbReference type="SAM" id="MobiDB-lite"/>
    </source>
</evidence>
<reference evidence="2 3" key="1">
    <citation type="journal article" date="2021" name="BMC Genomics">
        <title>Datura genome reveals duplications of psychoactive alkaloid biosynthetic genes and high mutation rate following tissue culture.</title>
        <authorList>
            <person name="Rajewski A."/>
            <person name="Carter-House D."/>
            <person name="Stajich J."/>
            <person name="Litt A."/>
        </authorList>
    </citation>
    <scope>NUCLEOTIDE SEQUENCE [LARGE SCALE GENOMIC DNA]</scope>
    <source>
        <strain evidence="2">AR-01</strain>
    </source>
</reference>
<comment type="caution">
    <text evidence="2">The sequence shown here is derived from an EMBL/GenBank/DDBJ whole genome shotgun (WGS) entry which is preliminary data.</text>
</comment>
<dbReference type="EMBL" id="JACEIK010001412">
    <property type="protein sequence ID" value="MCD7469159.1"/>
    <property type="molecule type" value="Genomic_DNA"/>
</dbReference>
<evidence type="ECO:0000313" key="3">
    <source>
        <dbReference type="Proteomes" id="UP000823775"/>
    </source>
</evidence>
<gene>
    <name evidence="2" type="ORF">HAX54_008003</name>
</gene>
<dbReference type="Proteomes" id="UP000823775">
    <property type="component" value="Unassembled WGS sequence"/>
</dbReference>
<evidence type="ECO:0000313" key="2">
    <source>
        <dbReference type="EMBL" id="MCD7469159.1"/>
    </source>
</evidence>